<comment type="caution">
    <text evidence="1">The sequence shown here is derived from an EMBL/GenBank/DDBJ whole genome shotgun (WGS) entry which is preliminary data.</text>
</comment>
<name>A0A0F0CQU1_9BACT</name>
<dbReference type="AlphaFoldDB" id="A0A0F0CQU1"/>
<evidence type="ECO:0000313" key="1">
    <source>
        <dbReference type="EMBL" id="KJJ85657.1"/>
    </source>
</evidence>
<protein>
    <submittedName>
        <fullName evidence="1">Secreted protein</fullName>
    </submittedName>
</protein>
<dbReference type="EMBL" id="JYNY01000099">
    <property type="protein sequence ID" value="KJJ85657.1"/>
    <property type="molecule type" value="Genomic_DNA"/>
</dbReference>
<keyword evidence="2" id="KW-1185">Reference proteome</keyword>
<gene>
    <name evidence="1" type="ORF">OMAG_000472</name>
</gene>
<accession>A0A0F0CQU1</accession>
<organism evidence="1 2">
    <name type="scientific">Candidatus Omnitrophus magneticus</name>
    <dbReference type="NCBI Taxonomy" id="1609969"/>
    <lineage>
        <taxon>Bacteria</taxon>
        <taxon>Pseudomonadati</taxon>
        <taxon>Candidatus Omnitrophota</taxon>
        <taxon>Candidatus Omnitrophus</taxon>
    </lineage>
</organism>
<evidence type="ECO:0000313" key="2">
    <source>
        <dbReference type="Proteomes" id="UP000033428"/>
    </source>
</evidence>
<proteinExistence type="predicted"/>
<sequence length="886" mass="102238">MKLNQSYKIINIIFILIFTSNQLFVSADDVQGVYSILGRGGDFLAPPLKFNSLFSAGKDSIDNSNFVTFFSAYFLNGEISKYSVLSDIDEKDVFSVIDGKKIFLLVSKRAVSTEGEITKISFPCLLEGQKYLIIVSARGNELTDLQVKSEQDAVKILKDFSWERTASASLSDTHPSVRFILAFFEKIGASKLRNRVKDFIHEERIVFFKDEPLDFDGIVFKYNENLSSKDFTLSLIKEITSYFYDGLSELSKNVLKKSMDDFWEIYFTEGKVKIDKEKDFDVKFKAETSEDSIDLINLVYSLESRVGPATNEGEIFKNTPVYEMIDLRDVDSNSSEYAETLDGIVNIFEQVAGHEAEVFNAENEGSNIKIFPRAIIPKKILVEKISNVIFPVSQSYEDGRIILNENFVKLMHKLRNMGFDTEYGDIYPFERLEESAPIGNFYNSLIHAIAILELRGHFFIDKETGKIAFHYNETSSQSNRGKNYLYVNLLSLVYFWLNIVEGAERFSSDSIERFMKENYVVFKNLSAEEKKNFAEHLLALENSFIELYSAGSLTRYPVWMDEETFLNTSFKKEEADITKLIEIFYSIAGPLDFSALMNEFRIRDLYITRKTARMYLKVLYKSGLLNLIFVGNEEIDSNNFVFKNYLYNMVHMTGKDLKEIRGCLKKASPNGRVRNIPAKNLEEEITRIREKYYAGVFIKDLNEIIYNKKFRENKEEIIIAIDTSWIPEKLEEGIQPLLQSFDKLEELGCIKVIRGRGTAFIDELNRKSVGVPFKNILILAGKEISIDPYFTQFWLKAGTGDNRPFIAYIEAGDLQNRYEYFFLQFVQIMDISIKMAFLKSYPYQYSQININVLNSKRIELTLFAKKIDIRIAKTIYDAQKKIIQSL</sequence>
<reference evidence="1 2" key="1">
    <citation type="submission" date="2015-02" db="EMBL/GenBank/DDBJ databases">
        <title>Single-cell genomics of uncultivated deep-branching MTB reveals a conserved set of magnetosome genes.</title>
        <authorList>
            <person name="Kolinko S."/>
            <person name="Richter M."/>
            <person name="Glockner F.O."/>
            <person name="Brachmann A."/>
            <person name="Schuler D."/>
        </authorList>
    </citation>
    <scope>NUCLEOTIDE SEQUENCE [LARGE SCALE GENOMIC DNA]</scope>
    <source>
        <strain evidence="1">SKK-01</strain>
    </source>
</reference>
<dbReference type="Proteomes" id="UP000033428">
    <property type="component" value="Unassembled WGS sequence"/>
</dbReference>